<feature type="compositionally biased region" description="Acidic residues" evidence="2">
    <location>
        <begin position="534"/>
        <end position="552"/>
    </location>
</feature>
<protein>
    <recommendedName>
        <fullName evidence="6">DUF2812 domain-containing protein</fullName>
    </recommendedName>
</protein>
<keyword evidence="5" id="KW-1185">Reference proteome</keyword>
<dbReference type="EMBL" id="MPJW01000140">
    <property type="protein sequence ID" value="OLU39174.1"/>
    <property type="molecule type" value="Genomic_DNA"/>
</dbReference>
<feature type="coiled-coil region" evidence="1">
    <location>
        <begin position="125"/>
        <end position="159"/>
    </location>
</feature>
<feature type="region of interest" description="Disordered" evidence="2">
    <location>
        <begin position="48"/>
        <end position="83"/>
    </location>
</feature>
<evidence type="ECO:0008006" key="6">
    <source>
        <dbReference type="Google" id="ProtNLM"/>
    </source>
</evidence>
<dbReference type="OrthoDB" id="1770923at2"/>
<proteinExistence type="predicted"/>
<evidence type="ECO:0000313" key="5">
    <source>
        <dbReference type="Proteomes" id="UP000186341"/>
    </source>
</evidence>
<keyword evidence="3" id="KW-1133">Transmembrane helix</keyword>
<name>A0A1U7NFK1_9FIRM</name>
<dbReference type="GeneID" id="82202968"/>
<feature type="compositionally biased region" description="Basic and acidic residues" evidence="2">
    <location>
        <begin position="520"/>
        <end position="530"/>
    </location>
</feature>
<keyword evidence="3" id="KW-0472">Membrane</keyword>
<evidence type="ECO:0000256" key="2">
    <source>
        <dbReference type="SAM" id="MobiDB-lite"/>
    </source>
</evidence>
<sequence length="552" mass="64101">MSDSKDRNNDQLFKDLIDEASSIGSLNIEERNFEDFVPATAAREVVDQKPSRRIFGKRSKRQSPQSGFRPIVNEEDQADKTMELDPESVALIAKSPVEDRKPQPTRQLKNEDFKVISPFGPEASKEKTKSAIELLREEREAEKKKAAELEEKKRQEILTAETIVAKTEAENIEDPEIDHTHSMQAPEAALTSSNQASISYAKDEQKPKQVISRVHVFDSANHIDETNGFSFEKNANESHEDIMGHGEVFEPEHHVAGSLSVKRLNGHEEEMDQNDPSLSSTFTSLNLMGSAAASALLENHQEEEPITLIEEDEEDQIYDPSASLVDDYDYDLYQDRKHFLMSDYKKMEDYLEAQARQGYHYVSHEGKKFFFHKGEPSNEYYEAMYFTKEPVESQWQLWKEQGWEFVHRTEGKKRSDYGWIIFRHPEEPGQFKREIDNNKEKYRFFRKYSNSCRSTLFVLFICMVTSVITAFLQWQFKGYLAGILFCGFVFLVSLYFCIVYARMLTKSRKQAQLLKARIRRSENEKQKDIASEETNLDNDWDEIDDENDHSED</sequence>
<evidence type="ECO:0000256" key="3">
    <source>
        <dbReference type="SAM" id="Phobius"/>
    </source>
</evidence>
<evidence type="ECO:0000313" key="4">
    <source>
        <dbReference type="EMBL" id="OLU39174.1"/>
    </source>
</evidence>
<dbReference type="InterPro" id="IPR021359">
    <property type="entry name" value="DUF2812"/>
</dbReference>
<feature type="compositionally biased region" description="Basic residues" evidence="2">
    <location>
        <begin position="51"/>
        <end position="61"/>
    </location>
</feature>
<evidence type="ECO:0000256" key="1">
    <source>
        <dbReference type="SAM" id="Coils"/>
    </source>
</evidence>
<gene>
    <name evidence="4" type="ORF">BO222_07150</name>
</gene>
<dbReference type="Proteomes" id="UP000186341">
    <property type="component" value="Unassembled WGS sequence"/>
</dbReference>
<dbReference type="RefSeq" id="WP_075819707.1">
    <property type="nucleotide sequence ID" value="NZ_CAPNHH010000077.1"/>
</dbReference>
<feature type="region of interest" description="Disordered" evidence="2">
    <location>
        <begin position="520"/>
        <end position="552"/>
    </location>
</feature>
<dbReference type="Pfam" id="PF11193">
    <property type="entry name" value="DUF2812"/>
    <property type="match status" value="1"/>
</dbReference>
<reference evidence="4 5" key="1">
    <citation type="submission" date="2016-11" db="EMBL/GenBank/DDBJ databases">
        <title>Description of two novel members of the family Erysipelotrichaceae: Ileibacterium lipovorans gen. nov., sp. nov. and Dubosiella newyorkensis, gen. nov., sp. nov.</title>
        <authorList>
            <person name="Cox L.M."/>
            <person name="Sohn J."/>
            <person name="Tyrrell K.L."/>
            <person name="Citron D.M."/>
            <person name="Lawson P.A."/>
            <person name="Patel N.B."/>
            <person name="Iizumi T."/>
            <person name="Perez-Perez G.I."/>
            <person name="Goldstein E.J."/>
            <person name="Blaser M.J."/>
        </authorList>
    </citation>
    <scope>NUCLEOTIDE SEQUENCE [LARGE SCALE GENOMIC DNA]</scope>
    <source>
        <strain evidence="4 5">NYU-BL-A3</strain>
    </source>
</reference>
<keyword evidence="1" id="KW-0175">Coiled coil</keyword>
<comment type="caution">
    <text evidence="4">The sequence shown here is derived from an EMBL/GenBank/DDBJ whole genome shotgun (WGS) entry which is preliminary data.</text>
</comment>
<accession>A0A1U7NFK1</accession>
<feature type="transmembrane region" description="Helical" evidence="3">
    <location>
        <begin position="456"/>
        <end position="474"/>
    </location>
</feature>
<feature type="transmembrane region" description="Helical" evidence="3">
    <location>
        <begin position="480"/>
        <end position="501"/>
    </location>
</feature>
<dbReference type="AlphaFoldDB" id="A0A1U7NFK1"/>
<organism evidence="4 5">
    <name type="scientific">Ileibacterium valens</name>
    <dbReference type="NCBI Taxonomy" id="1862668"/>
    <lineage>
        <taxon>Bacteria</taxon>
        <taxon>Bacillati</taxon>
        <taxon>Bacillota</taxon>
        <taxon>Erysipelotrichia</taxon>
        <taxon>Erysipelotrichales</taxon>
        <taxon>Erysipelotrichaceae</taxon>
        <taxon>Ileibacterium</taxon>
    </lineage>
</organism>
<keyword evidence="3" id="KW-0812">Transmembrane</keyword>